<dbReference type="GO" id="GO:0015718">
    <property type="term" value="P:monocarboxylic acid transport"/>
    <property type="evidence" value="ECO:0007669"/>
    <property type="project" value="UniProtKB-ARBA"/>
</dbReference>
<keyword evidence="4" id="KW-0934">Plastid</keyword>
<proteinExistence type="predicted"/>
<dbReference type="Pfam" id="PF03151">
    <property type="entry name" value="TPT"/>
    <property type="match status" value="1"/>
</dbReference>
<dbReference type="Proteomes" id="UP001189122">
    <property type="component" value="Unassembled WGS sequence"/>
</dbReference>
<evidence type="ECO:0000313" key="12">
    <source>
        <dbReference type="Proteomes" id="UP001189122"/>
    </source>
</evidence>
<keyword evidence="3" id="KW-0150">Chloroplast</keyword>
<evidence type="ECO:0000259" key="10">
    <source>
        <dbReference type="Pfam" id="PF03151"/>
    </source>
</evidence>
<sequence length="422" mass="46049">MRDAVLTIPPATRAAIDGRVHSRRCGIPSHRFSSVAFGLARTIARLTSIDGVSGHDHRRPALFANFSSSGPKTGCEINLPPSTAGTRNSKSGRLRFRRARREQLGTGGCKSAGGSLMKTLYVGVLVALWYLFNIYFNIYNKQVLKVYPYPVTITTAQFAVGTVFVLFSWATNIIKRPKITSSQLLVMVPLAIAHTLGNLFTNMSLGKVAVSFTHTIKAMEPFFSVFLSAMFLGETPTLPVVLSLAPVVGGVVLASLTEASFNWIGFWSAMASNLTNQGRNVVSKKLMDQKESLDNMTIFSIITVMSFLLMVPVTPLMEGIKFTPSFLQSAGLDVKEVFVRSLLAAIYYHAYQQLSYMILAYMSPVTHSVANCVKRVVVIVSAVLFFSTPVSRVNALGTAIALAGVFLYSRVTKLRPKKPKSA</sequence>
<evidence type="ECO:0000313" key="11">
    <source>
        <dbReference type="EMBL" id="CAA2632226.1"/>
    </source>
</evidence>
<organism evidence="11">
    <name type="scientific">Spirodela intermedia</name>
    <name type="common">Intermediate duckweed</name>
    <dbReference type="NCBI Taxonomy" id="51605"/>
    <lineage>
        <taxon>Eukaryota</taxon>
        <taxon>Viridiplantae</taxon>
        <taxon>Streptophyta</taxon>
        <taxon>Embryophyta</taxon>
        <taxon>Tracheophyta</taxon>
        <taxon>Spermatophyta</taxon>
        <taxon>Magnoliopsida</taxon>
        <taxon>Liliopsida</taxon>
        <taxon>Araceae</taxon>
        <taxon>Lemnoideae</taxon>
        <taxon>Spirodela</taxon>
    </lineage>
</organism>
<feature type="transmembrane region" description="Helical" evidence="9">
    <location>
        <begin position="368"/>
        <end position="387"/>
    </location>
</feature>
<evidence type="ECO:0000256" key="9">
    <source>
        <dbReference type="SAM" id="Phobius"/>
    </source>
</evidence>
<feature type="domain" description="Sugar phosphate transporter" evidence="10">
    <location>
        <begin position="122"/>
        <end position="409"/>
    </location>
</feature>
<name>A0A7I8JPU4_SPIIN</name>
<dbReference type="AlphaFoldDB" id="A0A7I8JPU4"/>
<dbReference type="InterPro" id="IPR004853">
    <property type="entry name" value="Sugar_P_trans_dom"/>
</dbReference>
<feature type="transmembrane region" description="Helical" evidence="9">
    <location>
        <begin position="120"/>
        <end position="139"/>
    </location>
</feature>
<evidence type="ECO:0000256" key="6">
    <source>
        <dbReference type="ARBA" id="ARBA00022946"/>
    </source>
</evidence>
<feature type="transmembrane region" description="Helical" evidence="9">
    <location>
        <begin position="146"/>
        <end position="170"/>
    </location>
</feature>
<evidence type="ECO:0000256" key="7">
    <source>
        <dbReference type="ARBA" id="ARBA00022989"/>
    </source>
</evidence>
<dbReference type="NCBIfam" id="TIGR00817">
    <property type="entry name" value="tpt"/>
    <property type="match status" value="1"/>
</dbReference>
<dbReference type="InterPro" id="IPR004696">
    <property type="entry name" value="Tpt_PEP_transl"/>
</dbReference>
<evidence type="ECO:0000256" key="1">
    <source>
        <dbReference type="ARBA" id="ARBA00004508"/>
    </source>
</evidence>
<dbReference type="SUPFAM" id="SSF103481">
    <property type="entry name" value="Multidrug resistance efflux transporter EmrE"/>
    <property type="match status" value="2"/>
</dbReference>
<gene>
    <name evidence="11" type="ORF">SI7747_15017860</name>
</gene>
<dbReference type="GO" id="GO:0031969">
    <property type="term" value="C:chloroplast membrane"/>
    <property type="evidence" value="ECO:0007669"/>
    <property type="project" value="UniProtKB-SubCell"/>
</dbReference>
<evidence type="ECO:0000256" key="3">
    <source>
        <dbReference type="ARBA" id="ARBA00022528"/>
    </source>
</evidence>
<feature type="transmembrane region" description="Helical" evidence="9">
    <location>
        <begin position="296"/>
        <end position="317"/>
    </location>
</feature>
<reference evidence="11 12" key="1">
    <citation type="submission" date="2019-12" db="EMBL/GenBank/DDBJ databases">
        <authorList>
            <person name="Scholz U."/>
            <person name="Mascher M."/>
            <person name="Fiebig A."/>
        </authorList>
    </citation>
    <scope>NUCLEOTIDE SEQUENCE</scope>
</reference>
<feature type="transmembrane region" description="Helical" evidence="9">
    <location>
        <begin position="393"/>
        <end position="411"/>
    </location>
</feature>
<keyword evidence="2" id="KW-0813">Transport</keyword>
<evidence type="ECO:0000256" key="4">
    <source>
        <dbReference type="ARBA" id="ARBA00022640"/>
    </source>
</evidence>
<feature type="transmembrane region" description="Helical" evidence="9">
    <location>
        <begin position="182"/>
        <end position="201"/>
    </location>
</feature>
<keyword evidence="8 9" id="KW-0472">Membrane</keyword>
<dbReference type="InterPro" id="IPR050186">
    <property type="entry name" value="TPT_transporter"/>
</dbReference>
<evidence type="ECO:0000256" key="8">
    <source>
        <dbReference type="ARBA" id="ARBA00023136"/>
    </source>
</evidence>
<dbReference type="PANTHER" id="PTHR11132">
    <property type="entry name" value="SOLUTE CARRIER FAMILY 35"/>
    <property type="match status" value="1"/>
</dbReference>
<dbReference type="GO" id="GO:0015605">
    <property type="term" value="F:organophosphate ester transmembrane transporter activity"/>
    <property type="evidence" value="ECO:0007669"/>
    <property type="project" value="UniProtKB-ARBA"/>
</dbReference>
<accession>A0A7I8JPU4</accession>
<keyword evidence="5 9" id="KW-0812">Transmembrane</keyword>
<dbReference type="EMBL" id="LR743602">
    <property type="protein sequence ID" value="CAA2632226.1"/>
    <property type="molecule type" value="Genomic_DNA"/>
</dbReference>
<dbReference type="EMBL" id="CACRZD030000015">
    <property type="protein sequence ID" value="CAA6671452.1"/>
    <property type="molecule type" value="Genomic_DNA"/>
</dbReference>
<evidence type="ECO:0000256" key="5">
    <source>
        <dbReference type="ARBA" id="ARBA00022692"/>
    </source>
</evidence>
<keyword evidence="6" id="KW-0809">Transit peptide</keyword>
<keyword evidence="7 9" id="KW-1133">Transmembrane helix</keyword>
<dbReference type="GO" id="GO:0046943">
    <property type="term" value="F:carboxylic acid transmembrane transporter activity"/>
    <property type="evidence" value="ECO:0007669"/>
    <property type="project" value="UniProtKB-ARBA"/>
</dbReference>
<comment type="subcellular location">
    <subcellularLocation>
        <location evidence="1">Plastid</location>
        <location evidence="1">Chloroplast membrane</location>
        <topology evidence="1">Multi-pass membrane protein</topology>
    </subcellularLocation>
</comment>
<feature type="transmembrane region" description="Helical" evidence="9">
    <location>
        <begin position="337"/>
        <end position="361"/>
    </location>
</feature>
<keyword evidence="12" id="KW-1185">Reference proteome</keyword>
<dbReference type="InterPro" id="IPR037185">
    <property type="entry name" value="EmrE-like"/>
</dbReference>
<protein>
    <recommendedName>
        <fullName evidence="10">Sugar phosphate transporter domain-containing protein</fullName>
    </recommendedName>
</protein>
<evidence type="ECO:0000256" key="2">
    <source>
        <dbReference type="ARBA" id="ARBA00022448"/>
    </source>
</evidence>